<dbReference type="PANTHER" id="PTHR28286:SF2">
    <property type="entry name" value="BACTERIORHODOPSIN _OPSIN, NOPA (EUROFUNG)"/>
    <property type="match status" value="1"/>
</dbReference>
<feature type="transmembrane region" description="Helical" evidence="11">
    <location>
        <begin position="130"/>
        <end position="151"/>
    </location>
</feature>
<dbReference type="GO" id="GO:0009881">
    <property type="term" value="F:photoreceptor activity"/>
    <property type="evidence" value="ECO:0007669"/>
    <property type="project" value="UniProtKB-KW"/>
</dbReference>
<sequence>MLYDTPTPELQTLTPGQHDVVVFAVLAAAFALLAHTLHSWRSASEVGVRYRPAVVAALCIGAVATVSYALVHHAVDTGFTLVDGVYEPGEPARSSLFTRYVDWSVTVPLLTVELLAVCALAGARARRVRASTMAAAFLMVVTGFVGSQVVAEGRSTGALVGWGLVSTAFFGYLYVALVGAVRGSRGSMSAESFASLRNAAVVLLSTFGVYPLVYAVPVFVDVTPSWFVGMQVAYSAADVVAKVGFGVLVFKVAKLRTAEDLAAGAETHPEPVWVSSVHEADAVAPHEPEPRQH</sequence>
<keyword evidence="4" id="KW-0716">Sensory transduction</keyword>
<dbReference type="GO" id="GO:0016020">
    <property type="term" value="C:membrane"/>
    <property type="evidence" value="ECO:0007669"/>
    <property type="project" value="UniProtKB-SubCell"/>
</dbReference>
<keyword evidence="5 11" id="KW-0812">Transmembrane</keyword>
<evidence type="ECO:0000256" key="9">
    <source>
        <dbReference type="ARBA" id="ARBA00023136"/>
    </source>
</evidence>
<feature type="transmembrane region" description="Helical" evidence="11">
    <location>
        <begin position="103"/>
        <end position="123"/>
    </location>
</feature>
<dbReference type="SMART" id="SM01021">
    <property type="entry name" value="Bac_rhodopsin"/>
    <property type="match status" value="1"/>
</dbReference>
<dbReference type="InterPro" id="IPR001425">
    <property type="entry name" value="Arc/bac/fun_rhodopsins"/>
</dbReference>
<gene>
    <name evidence="12" type="ORF">SAMN03159343_3475</name>
</gene>
<keyword evidence="7 11" id="KW-1133">Transmembrane helix</keyword>
<dbReference type="Gene3D" id="1.20.1070.10">
    <property type="entry name" value="Rhodopsin 7-helix transmembrane proteins"/>
    <property type="match status" value="1"/>
</dbReference>
<dbReference type="RefSeq" id="WP_243470045.1">
    <property type="nucleotide sequence ID" value="NZ_FMUH01000006.1"/>
</dbReference>
<keyword evidence="8" id="KW-0157">Chromophore</keyword>
<organism evidence="12 13">
    <name type="scientific">Klenkia marina</name>
    <dbReference type="NCBI Taxonomy" id="1960309"/>
    <lineage>
        <taxon>Bacteria</taxon>
        <taxon>Bacillati</taxon>
        <taxon>Actinomycetota</taxon>
        <taxon>Actinomycetes</taxon>
        <taxon>Geodermatophilales</taxon>
        <taxon>Geodermatophilaceae</taxon>
        <taxon>Klenkia</taxon>
    </lineage>
</organism>
<dbReference type="AlphaFoldDB" id="A0A1G4YT99"/>
<evidence type="ECO:0000256" key="5">
    <source>
        <dbReference type="ARBA" id="ARBA00022692"/>
    </source>
</evidence>
<keyword evidence="10" id="KW-0675">Receptor</keyword>
<evidence type="ECO:0000256" key="6">
    <source>
        <dbReference type="ARBA" id="ARBA00022925"/>
    </source>
</evidence>
<protein>
    <submittedName>
        <fullName evidence="12">Bacteriorhodopsin</fullName>
    </submittedName>
</protein>
<comment type="subcellular location">
    <subcellularLocation>
        <location evidence="1">Membrane</location>
        <topology evidence="1">Multi-pass membrane protein</topology>
    </subcellularLocation>
</comment>
<dbReference type="PRINTS" id="PR00251">
    <property type="entry name" value="BACTRLOPSIN"/>
</dbReference>
<evidence type="ECO:0000313" key="13">
    <source>
        <dbReference type="Proteomes" id="UP000198981"/>
    </source>
</evidence>
<feature type="transmembrane region" description="Helical" evidence="11">
    <location>
        <begin position="199"/>
        <end position="220"/>
    </location>
</feature>
<keyword evidence="3" id="KW-0600">Photoreceptor protein</keyword>
<reference evidence="13" key="1">
    <citation type="submission" date="2016-10" db="EMBL/GenBank/DDBJ databases">
        <authorList>
            <person name="Varghese N."/>
            <person name="Submissions S."/>
        </authorList>
    </citation>
    <scope>NUCLEOTIDE SEQUENCE [LARGE SCALE GENOMIC DNA]</scope>
    <source>
        <strain evidence="13">DSM 45722</strain>
    </source>
</reference>
<keyword evidence="9 11" id="KW-0472">Membrane</keyword>
<evidence type="ECO:0000256" key="10">
    <source>
        <dbReference type="ARBA" id="ARBA00023170"/>
    </source>
</evidence>
<evidence type="ECO:0000313" key="12">
    <source>
        <dbReference type="EMBL" id="SCX56670.1"/>
    </source>
</evidence>
<dbReference type="PANTHER" id="PTHR28286">
    <property type="match status" value="1"/>
</dbReference>
<evidence type="ECO:0000256" key="4">
    <source>
        <dbReference type="ARBA" id="ARBA00022606"/>
    </source>
</evidence>
<proteinExistence type="inferred from homology"/>
<evidence type="ECO:0000256" key="3">
    <source>
        <dbReference type="ARBA" id="ARBA00022543"/>
    </source>
</evidence>
<feature type="transmembrane region" description="Helical" evidence="11">
    <location>
        <begin position="157"/>
        <end position="178"/>
    </location>
</feature>
<feature type="transmembrane region" description="Helical" evidence="11">
    <location>
        <begin position="20"/>
        <end position="40"/>
    </location>
</feature>
<dbReference type="Proteomes" id="UP000198981">
    <property type="component" value="Unassembled WGS sequence"/>
</dbReference>
<feature type="transmembrane region" description="Helical" evidence="11">
    <location>
        <begin position="52"/>
        <end position="71"/>
    </location>
</feature>
<keyword evidence="13" id="KW-1185">Reference proteome</keyword>
<comment type="similarity">
    <text evidence="2">Belongs to the archaeal/bacterial/fungal opsin family.</text>
</comment>
<evidence type="ECO:0000256" key="8">
    <source>
        <dbReference type="ARBA" id="ARBA00022991"/>
    </source>
</evidence>
<dbReference type="STRING" id="1960309.SAMN03159343_3475"/>
<dbReference type="GO" id="GO:0007602">
    <property type="term" value="P:phototransduction"/>
    <property type="evidence" value="ECO:0007669"/>
    <property type="project" value="UniProtKB-KW"/>
</dbReference>
<name>A0A1G4YT99_9ACTN</name>
<evidence type="ECO:0000256" key="7">
    <source>
        <dbReference type="ARBA" id="ARBA00022989"/>
    </source>
</evidence>
<evidence type="ECO:0000256" key="2">
    <source>
        <dbReference type="ARBA" id="ARBA00008130"/>
    </source>
</evidence>
<dbReference type="EMBL" id="FMUH01000006">
    <property type="protein sequence ID" value="SCX56670.1"/>
    <property type="molecule type" value="Genomic_DNA"/>
</dbReference>
<evidence type="ECO:0000256" key="1">
    <source>
        <dbReference type="ARBA" id="ARBA00004141"/>
    </source>
</evidence>
<keyword evidence="6" id="KW-0681">Retinal protein</keyword>
<dbReference type="SUPFAM" id="SSF81321">
    <property type="entry name" value="Family A G protein-coupled receptor-like"/>
    <property type="match status" value="1"/>
</dbReference>
<accession>A0A1G4YT99</accession>
<feature type="transmembrane region" description="Helical" evidence="11">
    <location>
        <begin position="232"/>
        <end position="250"/>
    </location>
</feature>
<dbReference type="Pfam" id="PF01036">
    <property type="entry name" value="Bac_rhodopsin"/>
    <property type="match status" value="1"/>
</dbReference>
<evidence type="ECO:0000256" key="11">
    <source>
        <dbReference type="SAM" id="Phobius"/>
    </source>
</evidence>